<gene>
    <name evidence="8" type="ORF">MAPG_04612</name>
</gene>
<protein>
    <recommendedName>
        <fullName evidence="7">MARVEL domain-containing protein</fullName>
    </recommendedName>
</protein>
<dbReference type="VEuPathDB" id="FungiDB:MAPG_04612"/>
<evidence type="ECO:0000256" key="4">
    <source>
        <dbReference type="ARBA" id="ARBA00023136"/>
    </source>
</evidence>
<evidence type="ECO:0000256" key="2">
    <source>
        <dbReference type="ARBA" id="ARBA00022692"/>
    </source>
</evidence>
<feature type="transmembrane region" description="Helical" evidence="6">
    <location>
        <begin position="91"/>
        <end position="112"/>
    </location>
</feature>
<dbReference type="AlphaFoldDB" id="A0A0C4DX74"/>
<proteinExistence type="predicted"/>
<dbReference type="EMBL" id="GL876968">
    <property type="protein sequence ID" value="KLU85589.1"/>
    <property type="molecule type" value="Genomic_DNA"/>
</dbReference>
<evidence type="ECO:0000256" key="5">
    <source>
        <dbReference type="SAM" id="MobiDB-lite"/>
    </source>
</evidence>
<dbReference type="InterPro" id="IPR008253">
    <property type="entry name" value="Marvel"/>
</dbReference>
<keyword evidence="3 6" id="KW-1133">Transmembrane helix</keyword>
<evidence type="ECO:0000313" key="10">
    <source>
        <dbReference type="Proteomes" id="UP000011715"/>
    </source>
</evidence>
<dbReference type="OrthoDB" id="5325022at2759"/>
<keyword evidence="10" id="KW-1185">Reference proteome</keyword>
<accession>A0A0C4DX74</accession>
<dbReference type="eggNOG" id="ENOG502SYWK">
    <property type="taxonomic scope" value="Eukaryota"/>
</dbReference>
<feature type="transmembrane region" description="Helical" evidence="6">
    <location>
        <begin position="27"/>
        <end position="49"/>
    </location>
</feature>
<evidence type="ECO:0000259" key="7">
    <source>
        <dbReference type="Pfam" id="PF01284"/>
    </source>
</evidence>
<keyword evidence="2 6" id="KW-0812">Transmembrane</keyword>
<feature type="transmembrane region" description="Helical" evidence="6">
    <location>
        <begin position="147"/>
        <end position="171"/>
    </location>
</feature>
<comment type="subcellular location">
    <subcellularLocation>
        <location evidence="1">Membrane</location>
        <topology evidence="1">Multi-pass membrane protein</topology>
    </subcellularLocation>
</comment>
<evidence type="ECO:0000256" key="1">
    <source>
        <dbReference type="ARBA" id="ARBA00004141"/>
    </source>
</evidence>
<reference evidence="10" key="1">
    <citation type="submission" date="2010-05" db="EMBL/GenBank/DDBJ databases">
        <title>The genome sequence of Magnaporthe poae strain ATCC 64411.</title>
        <authorList>
            <person name="Ma L.-J."/>
            <person name="Dead R."/>
            <person name="Young S."/>
            <person name="Zeng Q."/>
            <person name="Koehrsen M."/>
            <person name="Alvarado L."/>
            <person name="Berlin A."/>
            <person name="Chapman S.B."/>
            <person name="Chen Z."/>
            <person name="Freedman E."/>
            <person name="Gellesch M."/>
            <person name="Goldberg J."/>
            <person name="Griggs A."/>
            <person name="Gujja S."/>
            <person name="Heilman E.R."/>
            <person name="Heiman D."/>
            <person name="Hepburn T."/>
            <person name="Howarth C."/>
            <person name="Jen D."/>
            <person name="Larson L."/>
            <person name="Mehta T."/>
            <person name="Neiman D."/>
            <person name="Pearson M."/>
            <person name="Roberts A."/>
            <person name="Saif S."/>
            <person name="Shea T."/>
            <person name="Shenoy N."/>
            <person name="Sisk P."/>
            <person name="Stolte C."/>
            <person name="Sykes S."/>
            <person name="Walk T."/>
            <person name="White J."/>
            <person name="Yandava C."/>
            <person name="Haas B."/>
            <person name="Nusbaum C."/>
            <person name="Birren B."/>
        </authorList>
    </citation>
    <scope>NUCLEOTIDE SEQUENCE [LARGE SCALE GENOMIC DNA]</scope>
    <source>
        <strain evidence="10">ATCC 64411 / 73-15</strain>
    </source>
</reference>
<organism evidence="9 10">
    <name type="scientific">Magnaporthiopsis poae (strain ATCC 64411 / 73-15)</name>
    <name type="common">Kentucky bluegrass fungus</name>
    <name type="synonym">Magnaporthe poae</name>
    <dbReference type="NCBI Taxonomy" id="644358"/>
    <lineage>
        <taxon>Eukaryota</taxon>
        <taxon>Fungi</taxon>
        <taxon>Dikarya</taxon>
        <taxon>Ascomycota</taxon>
        <taxon>Pezizomycotina</taxon>
        <taxon>Sordariomycetes</taxon>
        <taxon>Sordariomycetidae</taxon>
        <taxon>Magnaporthales</taxon>
        <taxon>Magnaporthaceae</taxon>
        <taxon>Magnaporthiopsis</taxon>
    </lineage>
</organism>
<dbReference type="Proteomes" id="UP000011715">
    <property type="component" value="Unassembled WGS sequence"/>
</dbReference>
<dbReference type="GO" id="GO:0016020">
    <property type="term" value="C:membrane"/>
    <property type="evidence" value="ECO:0007669"/>
    <property type="project" value="UniProtKB-SubCell"/>
</dbReference>
<evidence type="ECO:0000256" key="3">
    <source>
        <dbReference type="ARBA" id="ARBA00022989"/>
    </source>
</evidence>
<feature type="transmembrane region" description="Helical" evidence="6">
    <location>
        <begin position="61"/>
        <end position="85"/>
    </location>
</feature>
<dbReference type="PANTHER" id="PTHR37451">
    <property type="entry name" value="MARVEL DOMAIN"/>
    <property type="match status" value="1"/>
</dbReference>
<dbReference type="EnsemblFungi" id="MAPG_04612T0">
    <property type="protein sequence ID" value="MAPG_04612T0"/>
    <property type="gene ID" value="MAPG_04612"/>
</dbReference>
<reference evidence="8" key="3">
    <citation type="submission" date="2011-03" db="EMBL/GenBank/DDBJ databases">
        <title>Annotation of Magnaporthe poae ATCC 64411.</title>
        <authorList>
            <person name="Ma L.-J."/>
            <person name="Dead R."/>
            <person name="Young S.K."/>
            <person name="Zeng Q."/>
            <person name="Gargeya S."/>
            <person name="Fitzgerald M."/>
            <person name="Haas B."/>
            <person name="Abouelleil A."/>
            <person name="Alvarado L."/>
            <person name="Arachchi H.M."/>
            <person name="Berlin A."/>
            <person name="Brown A."/>
            <person name="Chapman S.B."/>
            <person name="Chen Z."/>
            <person name="Dunbar C."/>
            <person name="Freedman E."/>
            <person name="Gearin G."/>
            <person name="Gellesch M."/>
            <person name="Goldberg J."/>
            <person name="Griggs A."/>
            <person name="Gujja S."/>
            <person name="Heiman D."/>
            <person name="Howarth C."/>
            <person name="Larson L."/>
            <person name="Lui A."/>
            <person name="MacDonald P.J.P."/>
            <person name="Mehta T."/>
            <person name="Montmayeur A."/>
            <person name="Murphy C."/>
            <person name="Neiman D."/>
            <person name="Pearson M."/>
            <person name="Priest M."/>
            <person name="Roberts A."/>
            <person name="Saif S."/>
            <person name="Shea T."/>
            <person name="Shenoy N."/>
            <person name="Sisk P."/>
            <person name="Stolte C."/>
            <person name="Sykes S."/>
            <person name="Yandava C."/>
            <person name="Wortman J."/>
            <person name="Nusbaum C."/>
            <person name="Birren B."/>
        </authorList>
    </citation>
    <scope>NUCLEOTIDE SEQUENCE</scope>
    <source>
        <strain evidence="8">ATCC 64411</strain>
    </source>
</reference>
<keyword evidence="4 6" id="KW-0472">Membrane</keyword>
<evidence type="ECO:0000313" key="9">
    <source>
        <dbReference type="EnsemblFungi" id="MAPG_04612T0"/>
    </source>
</evidence>
<reference evidence="9" key="5">
    <citation type="submission" date="2015-06" db="UniProtKB">
        <authorList>
            <consortium name="EnsemblFungi"/>
        </authorList>
    </citation>
    <scope>IDENTIFICATION</scope>
    <source>
        <strain evidence="9">ATCC 64411</strain>
    </source>
</reference>
<sequence>MVVMKENFWNFRGNDSLDRSHIPPTPIWIAIIRVVQLLFALLTLILVAVGASYFGSSWASVGITAFTFALTLIHIGWLAISILAFPIAYNYWAQLGVEIASVIFWLASWASLAADGSALGTIPTYRGVYPGSTDTGRYNTAAGCIKGAAGVGALTWLLFVATLVFFVISLVQYRKAKAPAAGTTGPEAGEPKPGHELSQVPQQPQAYVQPDQYGQQVPPQQQFQPQQQYQQQPYQGGQPATYPQ</sequence>
<reference evidence="8" key="2">
    <citation type="submission" date="2010-05" db="EMBL/GenBank/DDBJ databases">
        <title>The Genome Sequence of Magnaporthe poae strain ATCC 64411.</title>
        <authorList>
            <consortium name="The Broad Institute Genome Sequencing Platform"/>
            <consortium name="Broad Institute Genome Sequencing Center for Infectious Disease"/>
            <person name="Ma L.-J."/>
            <person name="Dead R."/>
            <person name="Young S."/>
            <person name="Zeng Q."/>
            <person name="Koehrsen M."/>
            <person name="Alvarado L."/>
            <person name="Berlin A."/>
            <person name="Chapman S.B."/>
            <person name="Chen Z."/>
            <person name="Freedman E."/>
            <person name="Gellesch M."/>
            <person name="Goldberg J."/>
            <person name="Griggs A."/>
            <person name="Gujja S."/>
            <person name="Heilman E.R."/>
            <person name="Heiman D."/>
            <person name="Hepburn T."/>
            <person name="Howarth C."/>
            <person name="Jen D."/>
            <person name="Larson L."/>
            <person name="Mehta T."/>
            <person name="Neiman D."/>
            <person name="Pearson M."/>
            <person name="Roberts A."/>
            <person name="Saif S."/>
            <person name="Shea T."/>
            <person name="Shenoy N."/>
            <person name="Sisk P."/>
            <person name="Stolte C."/>
            <person name="Sykes S."/>
            <person name="Walk T."/>
            <person name="White J."/>
            <person name="Yandava C."/>
            <person name="Haas B."/>
            <person name="Nusbaum C."/>
            <person name="Birren B."/>
        </authorList>
    </citation>
    <scope>NUCLEOTIDE SEQUENCE</scope>
    <source>
        <strain evidence="8">ATCC 64411</strain>
    </source>
</reference>
<feature type="region of interest" description="Disordered" evidence="5">
    <location>
        <begin position="180"/>
        <end position="244"/>
    </location>
</feature>
<evidence type="ECO:0000256" key="6">
    <source>
        <dbReference type="SAM" id="Phobius"/>
    </source>
</evidence>
<evidence type="ECO:0000313" key="8">
    <source>
        <dbReference type="EMBL" id="KLU85589.1"/>
    </source>
</evidence>
<dbReference type="PANTHER" id="PTHR37451:SF4">
    <property type="entry name" value="MARVEL DOMAIN-CONTAINING PROTEIN"/>
    <property type="match status" value="1"/>
</dbReference>
<dbReference type="EMBL" id="ADBL01001079">
    <property type="status" value="NOT_ANNOTATED_CDS"/>
    <property type="molecule type" value="Genomic_DNA"/>
</dbReference>
<dbReference type="Pfam" id="PF01284">
    <property type="entry name" value="MARVEL"/>
    <property type="match status" value="1"/>
</dbReference>
<name>A0A0C4DX74_MAGP6</name>
<dbReference type="OMA" id="KAYNYWA"/>
<feature type="domain" description="MARVEL" evidence="7">
    <location>
        <begin position="29"/>
        <end position="165"/>
    </location>
</feature>
<dbReference type="STRING" id="644358.A0A0C4DX74"/>
<feature type="compositionally biased region" description="Low complexity" evidence="5">
    <location>
        <begin position="199"/>
        <end position="244"/>
    </location>
</feature>
<reference evidence="9" key="4">
    <citation type="journal article" date="2015" name="G3 (Bethesda)">
        <title>Genome sequences of three phytopathogenic species of the Magnaporthaceae family of fungi.</title>
        <authorList>
            <person name="Okagaki L.H."/>
            <person name="Nunes C.C."/>
            <person name="Sailsbery J."/>
            <person name="Clay B."/>
            <person name="Brown D."/>
            <person name="John T."/>
            <person name="Oh Y."/>
            <person name="Young N."/>
            <person name="Fitzgerald M."/>
            <person name="Haas B.J."/>
            <person name="Zeng Q."/>
            <person name="Young S."/>
            <person name="Adiconis X."/>
            <person name="Fan L."/>
            <person name="Levin J.Z."/>
            <person name="Mitchell T.K."/>
            <person name="Okubara P.A."/>
            <person name="Farman M.L."/>
            <person name="Kohn L.M."/>
            <person name="Birren B."/>
            <person name="Ma L.-J."/>
            <person name="Dean R.A."/>
        </authorList>
    </citation>
    <scope>NUCLEOTIDE SEQUENCE</scope>
    <source>
        <strain evidence="9">ATCC 64411 / 73-15</strain>
    </source>
</reference>